<keyword evidence="4 5" id="KW-0472">Membrane</keyword>
<feature type="transmembrane region" description="Helical" evidence="5">
    <location>
        <begin position="211"/>
        <end position="240"/>
    </location>
</feature>
<keyword evidence="8" id="KW-1185">Reference proteome</keyword>
<feature type="transmembrane region" description="Helical" evidence="5">
    <location>
        <begin position="79"/>
        <end position="100"/>
    </location>
</feature>
<dbReference type="InterPro" id="IPR007016">
    <property type="entry name" value="O-antigen_ligase-rel_domated"/>
</dbReference>
<evidence type="ECO:0000256" key="3">
    <source>
        <dbReference type="ARBA" id="ARBA00022989"/>
    </source>
</evidence>
<feature type="transmembrane region" description="Helical" evidence="5">
    <location>
        <begin position="342"/>
        <end position="363"/>
    </location>
</feature>
<feature type="transmembrane region" description="Helical" evidence="5">
    <location>
        <begin position="246"/>
        <end position="269"/>
    </location>
</feature>
<dbReference type="PANTHER" id="PTHR37422">
    <property type="entry name" value="TEICHURONIC ACID BIOSYNTHESIS PROTEIN TUAE"/>
    <property type="match status" value="1"/>
</dbReference>
<name>A0A1I5YFS6_9RHOB</name>
<dbReference type="Proteomes" id="UP000243106">
    <property type="component" value="Unassembled WGS sequence"/>
</dbReference>
<proteinExistence type="predicted"/>
<sequence>MTGVSIPVQGANRSPGRTRTIDALRSLDAKLAALAVFLSPMNYFRLDQVYLTLADLAACATLFVMLLRGRLPRAPFGIVTSLWLAGVLALAAGLTFGSIINGDMSSLMVILSQYVFTLVVLVYILAGRPYPETVALMKVLVLSITVIMVFGAYVVHFVPNPDPRFVSGSGRLRSLVERTNEAAALGAIGIVMVLNLALLREIRGSIAAFCLPVLLYGITLTGSNTGLILTTFGILVTVIFSGSAKFLFGAAAAVAAVVVTTIFAGDIILPDVFRERVLNALTSGDVNQAGTFEDRYYLIREALHVARDTLVVGLGADQYRTVSAHSTPVHNSYLLLLTEGGLLALIGLLLLLLTGVSVAWLAVFTANARTQGLIALTITLIYAFTLNTFTHFYARFWAVPLILALALAAASLDKRQRSR</sequence>
<organism evidence="7 8">
    <name type="scientific">Roseivivax halotolerans</name>
    <dbReference type="NCBI Taxonomy" id="93684"/>
    <lineage>
        <taxon>Bacteria</taxon>
        <taxon>Pseudomonadati</taxon>
        <taxon>Pseudomonadota</taxon>
        <taxon>Alphaproteobacteria</taxon>
        <taxon>Rhodobacterales</taxon>
        <taxon>Roseobacteraceae</taxon>
        <taxon>Roseivivax</taxon>
    </lineage>
</organism>
<feature type="transmembrane region" description="Helical" evidence="5">
    <location>
        <begin position="139"/>
        <end position="158"/>
    </location>
</feature>
<feature type="transmembrane region" description="Helical" evidence="5">
    <location>
        <begin position="392"/>
        <end position="412"/>
    </location>
</feature>
<feature type="domain" description="O-antigen ligase-related" evidence="6">
    <location>
        <begin position="213"/>
        <end position="348"/>
    </location>
</feature>
<evidence type="ECO:0000313" key="7">
    <source>
        <dbReference type="EMBL" id="SFQ43013.1"/>
    </source>
</evidence>
<dbReference type="EMBL" id="FOXV01000005">
    <property type="protein sequence ID" value="SFQ43013.1"/>
    <property type="molecule type" value="Genomic_DNA"/>
</dbReference>
<evidence type="ECO:0000313" key="8">
    <source>
        <dbReference type="Proteomes" id="UP000243106"/>
    </source>
</evidence>
<gene>
    <name evidence="7" type="ORF">SAMN05421853_105228</name>
</gene>
<dbReference type="GO" id="GO:0016874">
    <property type="term" value="F:ligase activity"/>
    <property type="evidence" value="ECO:0007669"/>
    <property type="project" value="UniProtKB-KW"/>
</dbReference>
<evidence type="ECO:0000256" key="2">
    <source>
        <dbReference type="ARBA" id="ARBA00022692"/>
    </source>
</evidence>
<feature type="transmembrane region" description="Helical" evidence="5">
    <location>
        <begin position="106"/>
        <end position="127"/>
    </location>
</feature>
<evidence type="ECO:0000256" key="1">
    <source>
        <dbReference type="ARBA" id="ARBA00004141"/>
    </source>
</evidence>
<comment type="subcellular location">
    <subcellularLocation>
        <location evidence="1">Membrane</location>
        <topology evidence="1">Multi-pass membrane protein</topology>
    </subcellularLocation>
</comment>
<feature type="transmembrane region" description="Helical" evidence="5">
    <location>
        <begin position="182"/>
        <end position="199"/>
    </location>
</feature>
<keyword evidence="2 5" id="KW-0812">Transmembrane</keyword>
<reference evidence="8" key="1">
    <citation type="submission" date="2016-10" db="EMBL/GenBank/DDBJ databases">
        <authorList>
            <person name="Varghese N."/>
            <person name="Submissions S."/>
        </authorList>
    </citation>
    <scope>NUCLEOTIDE SEQUENCE [LARGE SCALE GENOMIC DNA]</scope>
    <source>
        <strain evidence="8">JCM 10271</strain>
    </source>
</reference>
<accession>A0A1I5YFS6</accession>
<dbReference type="InterPro" id="IPR051533">
    <property type="entry name" value="WaaL-like"/>
</dbReference>
<keyword evidence="7" id="KW-0436">Ligase</keyword>
<evidence type="ECO:0000256" key="4">
    <source>
        <dbReference type="ARBA" id="ARBA00023136"/>
    </source>
</evidence>
<protein>
    <submittedName>
        <fullName evidence="7">O-Antigen ligase</fullName>
    </submittedName>
</protein>
<dbReference type="RefSeq" id="WP_093011039.1">
    <property type="nucleotide sequence ID" value="NZ_FOXV01000005.1"/>
</dbReference>
<keyword evidence="3 5" id="KW-1133">Transmembrane helix</keyword>
<dbReference type="PANTHER" id="PTHR37422:SF13">
    <property type="entry name" value="LIPOPOLYSACCHARIDE BIOSYNTHESIS PROTEIN PA4999-RELATED"/>
    <property type="match status" value="1"/>
</dbReference>
<feature type="transmembrane region" description="Helical" evidence="5">
    <location>
        <begin position="49"/>
        <end position="67"/>
    </location>
</feature>
<dbReference type="STRING" id="93684.SAMN05421853_105228"/>
<evidence type="ECO:0000256" key="5">
    <source>
        <dbReference type="SAM" id="Phobius"/>
    </source>
</evidence>
<dbReference type="GO" id="GO:0016020">
    <property type="term" value="C:membrane"/>
    <property type="evidence" value="ECO:0007669"/>
    <property type="project" value="UniProtKB-SubCell"/>
</dbReference>
<evidence type="ECO:0000259" key="6">
    <source>
        <dbReference type="Pfam" id="PF04932"/>
    </source>
</evidence>
<dbReference type="AlphaFoldDB" id="A0A1I5YFS6"/>
<dbReference type="Pfam" id="PF04932">
    <property type="entry name" value="Wzy_C"/>
    <property type="match status" value="1"/>
</dbReference>